<dbReference type="Proteomes" id="UP000505325">
    <property type="component" value="Chromosome"/>
</dbReference>
<dbReference type="KEGG" id="pmak:PMPD1_2476"/>
<organism evidence="2 3">
    <name type="scientific">Paramixta manurensis</name>
    <dbReference type="NCBI Taxonomy" id="2740817"/>
    <lineage>
        <taxon>Bacteria</taxon>
        <taxon>Pseudomonadati</taxon>
        <taxon>Pseudomonadota</taxon>
        <taxon>Gammaproteobacteria</taxon>
        <taxon>Enterobacterales</taxon>
        <taxon>Erwiniaceae</taxon>
        <taxon>Paramixta</taxon>
    </lineage>
</organism>
<dbReference type="AlphaFoldDB" id="A0A6M8U9L2"/>
<sequence length="98" mass="10430">MNFGQAIGALKAGKAVGREGWNGKGMFIFLKKGSHDAAIVQAHINGVVSELFEKGDEGTVVRMPCICMKAADGSTVEGWLASQTDMLADDWQDAERSA</sequence>
<dbReference type="Pfam" id="PF11195">
    <property type="entry name" value="Tad2-like"/>
    <property type="match status" value="1"/>
</dbReference>
<keyword evidence="3" id="KW-1185">Reference proteome</keyword>
<feature type="domain" description="Thoeris anti-defense 2-like" evidence="1">
    <location>
        <begin position="1"/>
        <end position="92"/>
    </location>
</feature>
<evidence type="ECO:0000313" key="3">
    <source>
        <dbReference type="Proteomes" id="UP000505325"/>
    </source>
</evidence>
<evidence type="ECO:0000259" key="1">
    <source>
        <dbReference type="Pfam" id="PF11195"/>
    </source>
</evidence>
<accession>A0A6M8U9L2</accession>
<name>A0A6M8U9L2_9GAMM</name>
<dbReference type="EMBL" id="CP054212">
    <property type="protein sequence ID" value="QKJ87418.1"/>
    <property type="molecule type" value="Genomic_DNA"/>
</dbReference>
<reference evidence="2 3" key="1">
    <citation type="submission" date="2020-06" db="EMBL/GenBank/DDBJ databases">
        <title>Genome sequence of Paramixta manurensis strain PD-1.</title>
        <authorList>
            <person name="Lee C.W."/>
            <person name="Kim J."/>
        </authorList>
    </citation>
    <scope>NUCLEOTIDE SEQUENCE [LARGE SCALE GENOMIC DNA]</scope>
    <source>
        <strain evidence="2 3">PD-1</strain>
    </source>
</reference>
<evidence type="ECO:0000313" key="2">
    <source>
        <dbReference type="EMBL" id="QKJ87418.1"/>
    </source>
</evidence>
<dbReference type="RefSeq" id="WP_173634363.1">
    <property type="nucleotide sequence ID" value="NZ_CP054212.1"/>
</dbReference>
<proteinExistence type="predicted"/>
<dbReference type="InterPro" id="IPR021361">
    <property type="entry name" value="Tad2-like_dom"/>
</dbReference>
<protein>
    <submittedName>
        <fullName evidence="2">DUF2829 domain-containing protein</fullName>
    </submittedName>
</protein>
<gene>
    <name evidence="2" type="ORF">PMPD1_2476</name>
</gene>